<dbReference type="GO" id="GO:0009395">
    <property type="term" value="P:phospholipid catabolic process"/>
    <property type="evidence" value="ECO:0000318"/>
    <property type="project" value="GO_Central"/>
</dbReference>
<reference evidence="4 5" key="1">
    <citation type="journal article" date="2014" name="Nat. Commun.">
        <title>Klebsormidium flaccidum genome reveals primary factors for plant terrestrial adaptation.</title>
        <authorList>
            <person name="Hori K."/>
            <person name="Maruyama F."/>
            <person name="Fujisawa T."/>
            <person name="Togashi T."/>
            <person name="Yamamoto N."/>
            <person name="Seo M."/>
            <person name="Sato S."/>
            <person name="Yamada T."/>
            <person name="Mori H."/>
            <person name="Tajima N."/>
            <person name="Moriyama T."/>
            <person name="Ikeuchi M."/>
            <person name="Watanabe M."/>
            <person name="Wada H."/>
            <person name="Kobayashi K."/>
            <person name="Saito M."/>
            <person name="Masuda T."/>
            <person name="Sasaki-Sekimoto Y."/>
            <person name="Mashiguchi K."/>
            <person name="Awai K."/>
            <person name="Shimojima M."/>
            <person name="Masuda S."/>
            <person name="Iwai M."/>
            <person name="Nobusawa T."/>
            <person name="Narise T."/>
            <person name="Kondo S."/>
            <person name="Saito H."/>
            <person name="Sato R."/>
            <person name="Murakawa M."/>
            <person name="Ihara Y."/>
            <person name="Oshima-Yamada Y."/>
            <person name="Ohtaka K."/>
            <person name="Satoh M."/>
            <person name="Sonobe K."/>
            <person name="Ishii M."/>
            <person name="Ohtani R."/>
            <person name="Kanamori-Sato M."/>
            <person name="Honoki R."/>
            <person name="Miyazaki D."/>
            <person name="Mochizuki H."/>
            <person name="Umetsu J."/>
            <person name="Higashi K."/>
            <person name="Shibata D."/>
            <person name="Kamiya Y."/>
            <person name="Sato N."/>
            <person name="Nakamura Y."/>
            <person name="Tabata S."/>
            <person name="Ida S."/>
            <person name="Kurokawa K."/>
            <person name="Ohta H."/>
        </authorList>
    </citation>
    <scope>NUCLEOTIDE SEQUENCE [LARGE SCALE GENOMIC DNA]</scope>
    <source>
        <strain evidence="4 5">NIES-2285</strain>
    </source>
</reference>
<evidence type="ECO:0000256" key="1">
    <source>
        <dbReference type="ARBA" id="ARBA00009717"/>
    </source>
</evidence>
<dbReference type="InterPro" id="IPR017850">
    <property type="entry name" value="Alkaline_phosphatase_core_sf"/>
</dbReference>
<dbReference type="STRING" id="105231.A0A1Y1IE65"/>
<dbReference type="PANTHER" id="PTHR31956">
    <property type="entry name" value="NON-SPECIFIC PHOSPHOLIPASE C4-RELATED"/>
    <property type="match status" value="1"/>
</dbReference>
<evidence type="ECO:0000256" key="2">
    <source>
        <dbReference type="ARBA" id="ARBA00022801"/>
    </source>
</evidence>
<evidence type="ECO:0000313" key="5">
    <source>
        <dbReference type="Proteomes" id="UP000054558"/>
    </source>
</evidence>
<keyword evidence="5" id="KW-1185">Reference proteome</keyword>
<dbReference type="InterPro" id="IPR007312">
    <property type="entry name" value="Phosphoesterase"/>
</dbReference>
<name>A0A1Y1IE65_KLENI</name>
<dbReference type="AlphaFoldDB" id="A0A1Y1IE65"/>
<dbReference type="OMA" id="WDEMALI"/>
<sequence>MGSPPRPLLTLTLLALLLTPALALDWPFEDLWPRHHKKAQIDGKIKTIVLLVMENRSFDHMVGWLKRLNPEIDGLTGEESNPERARDPNSPRVFVSDDAEYVDPDPGHSFQAIQEEVFGGMDADLKKQDPPPMNGFVQNANNMFTGFGRRVMSAFRPEVVSSLTSLAMEFALFDRWFAAVPSSTQPNRLYIHSATSHGATWNDKKELTHGFPQKTIFDSIEESGLSFGVYFANLPSTLFFRNLRTVRRAFNFHAFDLFFNHAKRGVLPNYVILEPRYFDLPDFPANDDHPSHDVAEGQKMLKKVYEALRASPQWDESLLLVTYDEHGGFFDHVPTPVTGIPNPDGITGPPPFNFGFDRLGVRVATLAISPWVEKGTVVHEPRLKPSPSSQFEHSSIPATVKKLFNLSSDFLTKRDAWAATFEDLFTLRDTPRTDCPMTLPDPPKALRHSAPTGNGPLSEWQEELVQLAAQLTEDPVYLYGMFGQPPMNVKQAAAYVESQVLTFLEKQRVQLSELEAFGSDVTPRVEAVGKRPDQVVRSR</sequence>
<comment type="similarity">
    <text evidence="1">Belongs to the bacterial phospholipase C family.</text>
</comment>
<dbReference type="Gene3D" id="3.40.720.10">
    <property type="entry name" value="Alkaline Phosphatase, subunit A"/>
    <property type="match status" value="2"/>
</dbReference>
<keyword evidence="3" id="KW-0732">Signal</keyword>
<organism evidence="4 5">
    <name type="scientific">Klebsormidium nitens</name>
    <name type="common">Green alga</name>
    <name type="synonym">Ulothrix nitens</name>
    <dbReference type="NCBI Taxonomy" id="105231"/>
    <lineage>
        <taxon>Eukaryota</taxon>
        <taxon>Viridiplantae</taxon>
        <taxon>Streptophyta</taxon>
        <taxon>Klebsormidiophyceae</taxon>
        <taxon>Klebsormidiales</taxon>
        <taxon>Klebsormidiaceae</taxon>
        <taxon>Klebsormidium</taxon>
    </lineage>
</organism>
<feature type="signal peptide" evidence="3">
    <location>
        <begin position="1"/>
        <end position="23"/>
    </location>
</feature>
<proteinExistence type="inferred from homology"/>
<feature type="chain" id="PRO_5013390572" evidence="3">
    <location>
        <begin position="24"/>
        <end position="539"/>
    </location>
</feature>
<evidence type="ECO:0000313" key="4">
    <source>
        <dbReference type="EMBL" id="GAQ89254.1"/>
    </source>
</evidence>
<keyword evidence="2" id="KW-0378">Hydrolase</keyword>
<dbReference type="EMBL" id="DF237452">
    <property type="protein sequence ID" value="GAQ89254.1"/>
    <property type="molecule type" value="Genomic_DNA"/>
</dbReference>
<dbReference type="PANTHER" id="PTHR31956:SF1">
    <property type="entry name" value="NON-SPECIFIC PHOSPHOLIPASE C1"/>
    <property type="match status" value="1"/>
</dbReference>
<accession>A0A1Y1IE65</accession>
<dbReference type="FunFam" id="3.40.720.10:FF:000011">
    <property type="entry name" value="Non-specific phospholipase C1"/>
    <property type="match status" value="1"/>
</dbReference>
<dbReference type="Proteomes" id="UP000054558">
    <property type="component" value="Unassembled WGS sequence"/>
</dbReference>
<dbReference type="OrthoDB" id="5135119at2759"/>
<dbReference type="GO" id="GO:0042578">
    <property type="term" value="F:phosphoric ester hydrolase activity"/>
    <property type="evidence" value="ECO:0007669"/>
    <property type="project" value="UniProtKB-ARBA"/>
</dbReference>
<evidence type="ECO:0000256" key="3">
    <source>
        <dbReference type="SAM" id="SignalP"/>
    </source>
</evidence>
<dbReference type="Pfam" id="PF04185">
    <property type="entry name" value="Phosphoesterase"/>
    <property type="match status" value="1"/>
</dbReference>
<gene>
    <name evidence="4" type="ORF">KFL_005030060</name>
</gene>
<protein>
    <submittedName>
        <fullName evidence="4">Non-specific phospholipase C</fullName>
    </submittedName>
</protein>